<dbReference type="InterPro" id="IPR050749">
    <property type="entry name" value="Glycosyl_Hydrolase_47"/>
</dbReference>
<evidence type="ECO:0000256" key="3">
    <source>
        <dbReference type="ARBA" id="ARBA00007658"/>
    </source>
</evidence>
<feature type="disulfide bond" evidence="11">
    <location>
        <begin position="358"/>
        <end position="422"/>
    </location>
</feature>
<evidence type="ECO:0000256" key="8">
    <source>
        <dbReference type="ARBA" id="ARBA00047669"/>
    </source>
</evidence>
<dbReference type="Proteomes" id="UP001063166">
    <property type="component" value="Unassembled WGS sequence"/>
</dbReference>
<keyword evidence="5 12" id="KW-0378">Hydrolase</keyword>
<feature type="transmembrane region" description="Helical" evidence="13">
    <location>
        <begin position="32"/>
        <end position="50"/>
    </location>
</feature>
<dbReference type="GO" id="GO:0036503">
    <property type="term" value="P:ERAD pathway"/>
    <property type="evidence" value="ECO:0007669"/>
    <property type="project" value="UniProtKB-ARBA"/>
</dbReference>
<evidence type="ECO:0000256" key="10">
    <source>
        <dbReference type="PIRSR" id="PIRSR601382-2"/>
    </source>
</evidence>
<comment type="similarity">
    <text evidence="3 12">Belongs to the glycosyl hydrolase 47 family.</text>
</comment>
<gene>
    <name evidence="14" type="ORF">LshimejAT787_1004710</name>
</gene>
<feature type="binding site" evidence="10">
    <location>
        <position position="605"/>
    </location>
    <ligand>
        <name>Ca(2+)</name>
        <dbReference type="ChEBI" id="CHEBI:29108"/>
    </ligand>
</feature>
<comment type="cofactor">
    <cofactor evidence="1 10">
        <name>Ca(2+)</name>
        <dbReference type="ChEBI" id="CHEBI:29108"/>
    </cofactor>
</comment>
<evidence type="ECO:0000313" key="15">
    <source>
        <dbReference type="Proteomes" id="UP001063166"/>
    </source>
</evidence>
<dbReference type="GO" id="GO:0004571">
    <property type="term" value="F:mannosyl-oligosaccharide 1,2-alpha-mannosidase activity"/>
    <property type="evidence" value="ECO:0007669"/>
    <property type="project" value="UniProtKB-EC"/>
</dbReference>
<evidence type="ECO:0000256" key="12">
    <source>
        <dbReference type="RuleBase" id="RU361193"/>
    </source>
</evidence>
<dbReference type="PANTHER" id="PTHR11742:SF55">
    <property type="entry name" value="ENDOPLASMIC RETICULUM MANNOSYL-OLIGOSACCHARIDE 1,2-ALPHA-MANNOSIDASE"/>
    <property type="match status" value="1"/>
</dbReference>
<dbReference type="SUPFAM" id="SSF48225">
    <property type="entry name" value="Seven-hairpin glycosidases"/>
    <property type="match status" value="1"/>
</dbReference>
<evidence type="ECO:0000256" key="9">
    <source>
        <dbReference type="ARBA" id="ARBA00048605"/>
    </source>
</evidence>
<keyword evidence="4 10" id="KW-0479">Metal-binding</keyword>
<dbReference type="PRINTS" id="PR00747">
    <property type="entry name" value="GLYHDRLASE47"/>
</dbReference>
<sequence>MLLQGESTEMYPKHSCLYVWHVIRHRPLARNLFYGVFLFVCVYLLHRAALQRHDLALTDDEFGKTVVRPPRAWEENAAQVRRAFLHAYHGYERYAAPHDELMPKSNSYSDKFNGWGVTVFDSLDTMLIMDLKNEYARAVEIVQKTNFSLPEGKFVPYFETVIRYLAGLLSAYALSQNQLFLDRADELATKLDPVFNTTSGLALFGVNPSSGRTVGPEIGILAEIASLQLEYTYLAKLTGKKEHFRRAGTLLKAFENANLQHTHGMLPVGWNLSTGQPHDGRLSVGAQADSAHEYLLKQYLMTAKTDKASLKMYLRATSYILTNLLYVSPTRHLLYVTDERIYKDGTKHITHTFEHLSCFLPGLLALGAHTLPLDKLDDLGLNPDDIDAKGLFGEARRNHESLSAFDLKKIHLWAAEGIAQTCWLTYADQPTGLGPDEVVMKATEFKKTWDAEANQYRTRTDGVLWIDAMKKWKRSGSRGAPPGLDDKKPVVYSKEERLGNQRAERDYALRKPAYLLRPETVESLYILWRVTGDVKWRERGRRIFYAIEKEAKTPSGYASLLTVDESPAPLVDDMPSYFLAETLKYLYLLFINEDPIPLDKWVFNTEAHPFPIFEWTDSERERMDV</sequence>
<dbReference type="InterPro" id="IPR012341">
    <property type="entry name" value="6hp_glycosidase-like_sf"/>
</dbReference>
<dbReference type="PANTHER" id="PTHR11742">
    <property type="entry name" value="MANNOSYL-OLIGOSACCHARIDE ALPHA-1,2-MANNOSIDASE-RELATED"/>
    <property type="match status" value="1"/>
</dbReference>
<accession>A0A9P3PUD8</accession>
<proteinExistence type="inferred from homology"/>
<evidence type="ECO:0000256" key="5">
    <source>
        <dbReference type="ARBA" id="ARBA00022801"/>
    </source>
</evidence>
<dbReference type="EC" id="3.2.1.-" evidence="12"/>
<dbReference type="EMBL" id="BRPK01000010">
    <property type="protein sequence ID" value="GLB41871.1"/>
    <property type="molecule type" value="Genomic_DNA"/>
</dbReference>
<keyword evidence="7 11" id="KW-1015">Disulfide bond</keyword>
<comment type="catalytic activity">
    <reaction evidence="9">
        <text>N(4)-(alpha-D-Man-(1-&gt;2)-alpha-D-Man-(1-&gt;2)-alpha-D-Man-(1-&gt;3)-[alpha-D-Man-(1-&gt;2)-alpha-D-Man-(1-&gt;3)-[alpha-D-Man-(1-&gt;2)-alpha-D-Man-(1-&gt;6)]-alpha-D-Man-(1-&gt;6)]-beta-D-Man-(1-&gt;4)-beta-D-GlcNAc-(1-&gt;4)-beta-D-GlcNAc)-L-asparaginyl-[protein] (N-glucan mannose isomer 9A1,2,3B1,2,3) + 4 H2O = N(4)-(alpha-D-Man-(1-&gt;3)-[alpha-D-Man-(1-&gt;3)-[alpha-D-Man-(1-&gt;6)]-alpha-D-Man-(1-&gt;6)]-beta-D-Man-(1-&gt;4)-beta-D-GlcNAc-(1-&gt;4)-beta-D-GlcNAc)-L-asparaginyl-[protein] (N-glucan mannose isomer 5A1,2) + 4 beta-D-mannose</text>
        <dbReference type="Rhea" id="RHEA:56008"/>
        <dbReference type="Rhea" id="RHEA-COMP:14356"/>
        <dbReference type="Rhea" id="RHEA-COMP:14367"/>
        <dbReference type="ChEBI" id="CHEBI:15377"/>
        <dbReference type="ChEBI" id="CHEBI:28563"/>
        <dbReference type="ChEBI" id="CHEBI:59087"/>
        <dbReference type="ChEBI" id="CHEBI:139493"/>
        <dbReference type="EC" id="3.2.1.113"/>
    </reaction>
</comment>
<organism evidence="14 15">
    <name type="scientific">Lyophyllum shimeji</name>
    <name type="common">Hon-shimeji</name>
    <name type="synonym">Tricholoma shimeji</name>
    <dbReference type="NCBI Taxonomy" id="47721"/>
    <lineage>
        <taxon>Eukaryota</taxon>
        <taxon>Fungi</taxon>
        <taxon>Dikarya</taxon>
        <taxon>Basidiomycota</taxon>
        <taxon>Agaricomycotina</taxon>
        <taxon>Agaricomycetes</taxon>
        <taxon>Agaricomycetidae</taxon>
        <taxon>Agaricales</taxon>
        <taxon>Tricholomatineae</taxon>
        <taxon>Lyophyllaceae</taxon>
        <taxon>Lyophyllum</taxon>
    </lineage>
</organism>
<dbReference type="Pfam" id="PF01532">
    <property type="entry name" value="Glyco_hydro_47"/>
    <property type="match status" value="1"/>
</dbReference>
<comment type="pathway">
    <text evidence="2">Protein modification; protein glycosylation.</text>
</comment>
<dbReference type="AlphaFoldDB" id="A0A9P3PUD8"/>
<evidence type="ECO:0000256" key="1">
    <source>
        <dbReference type="ARBA" id="ARBA00001913"/>
    </source>
</evidence>
<evidence type="ECO:0000313" key="14">
    <source>
        <dbReference type="EMBL" id="GLB41871.1"/>
    </source>
</evidence>
<evidence type="ECO:0000256" key="7">
    <source>
        <dbReference type="ARBA" id="ARBA00023157"/>
    </source>
</evidence>
<dbReference type="InterPro" id="IPR036026">
    <property type="entry name" value="Seven-hairpin_glycosidases"/>
</dbReference>
<keyword evidence="13" id="KW-0472">Membrane</keyword>
<keyword evidence="13" id="KW-1133">Transmembrane helix</keyword>
<name>A0A9P3PUD8_LYOSH</name>
<evidence type="ECO:0000256" key="11">
    <source>
        <dbReference type="PIRSR" id="PIRSR601382-3"/>
    </source>
</evidence>
<evidence type="ECO:0000256" key="4">
    <source>
        <dbReference type="ARBA" id="ARBA00022723"/>
    </source>
</evidence>
<keyword evidence="6 10" id="KW-0106">Calcium</keyword>
<dbReference type="InterPro" id="IPR001382">
    <property type="entry name" value="Glyco_hydro_47"/>
</dbReference>
<dbReference type="GO" id="GO:0005509">
    <property type="term" value="F:calcium ion binding"/>
    <property type="evidence" value="ECO:0007669"/>
    <property type="project" value="InterPro"/>
</dbReference>
<keyword evidence="12" id="KW-0326">Glycosidase</keyword>
<reference evidence="14" key="1">
    <citation type="submission" date="2022-07" db="EMBL/GenBank/DDBJ databases">
        <title>The genome of Lyophyllum shimeji provides insight into the initial evolution of ectomycorrhizal fungal genome.</title>
        <authorList>
            <person name="Kobayashi Y."/>
            <person name="Shibata T."/>
            <person name="Hirakawa H."/>
            <person name="Shigenobu S."/>
            <person name="Nishiyama T."/>
            <person name="Yamada A."/>
            <person name="Hasebe M."/>
            <person name="Kawaguchi M."/>
        </authorList>
    </citation>
    <scope>NUCLEOTIDE SEQUENCE</scope>
    <source>
        <strain evidence="14">AT787</strain>
    </source>
</reference>
<comment type="caution">
    <text evidence="14">The sequence shown here is derived from an EMBL/GenBank/DDBJ whole genome shotgun (WGS) entry which is preliminary data.</text>
</comment>
<dbReference type="GO" id="GO:0005783">
    <property type="term" value="C:endoplasmic reticulum"/>
    <property type="evidence" value="ECO:0007669"/>
    <property type="project" value="TreeGrafter"/>
</dbReference>
<evidence type="ECO:0000256" key="2">
    <source>
        <dbReference type="ARBA" id="ARBA00004922"/>
    </source>
</evidence>
<keyword evidence="13" id="KW-0812">Transmembrane</keyword>
<comment type="catalytic activity">
    <reaction evidence="8">
        <text>N(4)-(alpha-D-Man-(1-&gt;2)-alpha-D-Man-(1-&gt;2)-alpha-D-Man-(1-&gt;3)-[alpha-D-Man-(1-&gt;3)-[alpha-D-Man-(1-&gt;2)-alpha-D-Man-(1-&gt;6)]-alpha-D-Man-(1-&gt;6)]-beta-D-Man-(1-&gt;4)-beta-D-GlcNAc-(1-&gt;4)-beta-D-GlcNAc)-L-asparaginyl-[protein] (N-glucan mannose isomer 8A1,2,3B1,3) + 3 H2O = N(4)-(alpha-D-Man-(1-&gt;3)-[alpha-D-Man-(1-&gt;3)-[alpha-D-Man-(1-&gt;6)]-alpha-D-Man-(1-&gt;6)]-beta-D-Man-(1-&gt;4)-beta-D-GlcNAc-(1-&gt;4)-beta-D-GlcNAc)-L-asparaginyl-[protein] (N-glucan mannose isomer 5A1,2) + 3 beta-D-mannose</text>
        <dbReference type="Rhea" id="RHEA:56028"/>
        <dbReference type="Rhea" id="RHEA-COMP:14358"/>
        <dbReference type="Rhea" id="RHEA-COMP:14367"/>
        <dbReference type="ChEBI" id="CHEBI:15377"/>
        <dbReference type="ChEBI" id="CHEBI:28563"/>
        <dbReference type="ChEBI" id="CHEBI:59087"/>
        <dbReference type="ChEBI" id="CHEBI:60628"/>
        <dbReference type="EC" id="3.2.1.113"/>
    </reaction>
</comment>
<dbReference type="GO" id="GO:0005975">
    <property type="term" value="P:carbohydrate metabolic process"/>
    <property type="evidence" value="ECO:0007669"/>
    <property type="project" value="InterPro"/>
</dbReference>
<dbReference type="OrthoDB" id="8118055at2759"/>
<keyword evidence="15" id="KW-1185">Reference proteome</keyword>
<protein>
    <recommendedName>
        <fullName evidence="12">alpha-1,2-Mannosidase</fullName>
        <ecNumber evidence="12">3.2.1.-</ecNumber>
    </recommendedName>
</protein>
<evidence type="ECO:0000256" key="6">
    <source>
        <dbReference type="ARBA" id="ARBA00022837"/>
    </source>
</evidence>
<dbReference type="GO" id="GO:0016020">
    <property type="term" value="C:membrane"/>
    <property type="evidence" value="ECO:0007669"/>
    <property type="project" value="InterPro"/>
</dbReference>
<dbReference type="Gene3D" id="1.50.10.10">
    <property type="match status" value="1"/>
</dbReference>
<evidence type="ECO:0000256" key="13">
    <source>
        <dbReference type="SAM" id="Phobius"/>
    </source>
</evidence>